<keyword evidence="3" id="KW-1185">Reference proteome</keyword>
<dbReference type="RefSeq" id="WP_189250963.1">
    <property type="nucleotide sequence ID" value="NZ_BMQJ01000030.1"/>
</dbReference>
<feature type="signal peptide" evidence="1">
    <location>
        <begin position="1"/>
        <end position="25"/>
    </location>
</feature>
<evidence type="ECO:0000313" key="2">
    <source>
        <dbReference type="EMBL" id="GGQ32164.1"/>
    </source>
</evidence>
<evidence type="ECO:0000313" key="3">
    <source>
        <dbReference type="Proteomes" id="UP000611554"/>
    </source>
</evidence>
<keyword evidence="1" id="KW-0732">Signal</keyword>
<protein>
    <submittedName>
        <fullName evidence="2">Uncharacterized protein</fullName>
    </submittedName>
</protein>
<feature type="chain" id="PRO_5045748413" evidence="1">
    <location>
        <begin position="26"/>
        <end position="209"/>
    </location>
</feature>
<evidence type="ECO:0000256" key="1">
    <source>
        <dbReference type="SAM" id="SignalP"/>
    </source>
</evidence>
<proteinExistence type="predicted"/>
<accession>A0ABQ2RI21</accession>
<sequence length="209" mass="22395">MSVRLRRTLAACTTLLAFAAFPATAGTAAAAPPHAAAQRAASGLPPVGAKIPCTMLAVGSSLRIGTEQLTVDFRGGKMQRVEPNQDDPVRSVRMQTLGFRVAADLPDGGTAVIELDGEDRDAASTLTLIQSFPPRYRQVDVIPVKLTITRPDQAPIVLTARRPLVYEAELTQYPPRGDQYRLREPLDFLNADGTTQATLETYPAKVGGL</sequence>
<comment type="caution">
    <text evidence="2">The sequence shown here is derived from an EMBL/GenBank/DDBJ whole genome shotgun (WGS) entry which is preliminary data.</text>
</comment>
<dbReference type="Proteomes" id="UP000611554">
    <property type="component" value="Unassembled WGS sequence"/>
</dbReference>
<dbReference type="EMBL" id="BMQJ01000030">
    <property type="protein sequence ID" value="GGQ32164.1"/>
    <property type="molecule type" value="Genomic_DNA"/>
</dbReference>
<gene>
    <name evidence="2" type="ORF">GCM10010140_72830</name>
</gene>
<organism evidence="2 3">
    <name type="scientific">Streptosporangium pseudovulgare</name>
    <dbReference type="NCBI Taxonomy" id="35765"/>
    <lineage>
        <taxon>Bacteria</taxon>
        <taxon>Bacillati</taxon>
        <taxon>Actinomycetota</taxon>
        <taxon>Actinomycetes</taxon>
        <taxon>Streptosporangiales</taxon>
        <taxon>Streptosporangiaceae</taxon>
        <taxon>Streptosporangium</taxon>
    </lineage>
</organism>
<name>A0ABQ2RI21_9ACTN</name>
<reference evidence="3" key="1">
    <citation type="journal article" date="2019" name="Int. J. Syst. Evol. Microbiol.">
        <title>The Global Catalogue of Microorganisms (GCM) 10K type strain sequencing project: providing services to taxonomists for standard genome sequencing and annotation.</title>
        <authorList>
            <consortium name="The Broad Institute Genomics Platform"/>
            <consortium name="The Broad Institute Genome Sequencing Center for Infectious Disease"/>
            <person name="Wu L."/>
            <person name="Ma J."/>
        </authorList>
    </citation>
    <scope>NUCLEOTIDE SEQUENCE [LARGE SCALE GENOMIC DNA]</scope>
    <source>
        <strain evidence="3">JCM 3115</strain>
    </source>
</reference>